<dbReference type="PANTHER" id="PTHR42693:SF53">
    <property type="entry name" value="ENDO-4-O-SULFATASE"/>
    <property type="match status" value="1"/>
</dbReference>
<feature type="signal peptide" evidence="4">
    <location>
        <begin position="1"/>
        <end position="26"/>
    </location>
</feature>
<proteinExistence type="inferred from homology"/>
<feature type="region of interest" description="Disordered" evidence="3">
    <location>
        <begin position="496"/>
        <end position="521"/>
    </location>
</feature>
<dbReference type="Pfam" id="PF00884">
    <property type="entry name" value="Sulfatase"/>
    <property type="match status" value="1"/>
</dbReference>
<dbReference type="EMBL" id="JAMQBK010000014">
    <property type="protein sequence ID" value="MCM2369838.1"/>
    <property type="molecule type" value="Genomic_DNA"/>
</dbReference>
<comment type="similarity">
    <text evidence="1">Belongs to the sulfatase family.</text>
</comment>
<evidence type="ECO:0000256" key="1">
    <source>
        <dbReference type="ARBA" id="ARBA00008779"/>
    </source>
</evidence>
<sequence length="521" mass="58513">MKSVTYPYLVCLAVLCQTAWVDSSPAAESSSQPPNIIFLLADDQSTYSVGCYGNPDVKTPNMDQLAKDGVLFDNHYNTTAICMASRANIFTGMYEYKTGCNFSHGDMKPEVWANSYPVLLRQAGYLTAFAGKFGIVVQGKGLCESDFDYWGGAPGQSSYVTKANRSMQKYAEEYPHSTLSYGAFARDVIRDSVEKEKPFCLSISFKAPHKPATPDPRFDDIYAGKTFTKPANFGREFADHLSPQSKMGRQYPRFSEWKYDTDYDGEMAKYHQQIYGIDVALGMIRDELKTQGIADNTVVIYTSDNGYICGSHGYASKVLPMEESARVPLMIYDPRSPLNGQQIRCEALTGNIDFAPTILELAGVPRPSNVDGVSLLSLLQDPKEGGHDQLAFINTWGPEATTSLTCLTKQYKYTYWWYEDNKIAAVEELFDTHNDPLELKNLASNPEYSAVLETMRAKYDGELQNWKSQSVDYNDYQRFGTLFDRTIPLEMKQPLMQKAARQNSNPDAAEKRKARRANADR</sequence>
<accession>A0ABT0TZ11</accession>
<protein>
    <submittedName>
        <fullName evidence="6">Sulfatase</fullName>
    </submittedName>
</protein>
<dbReference type="RefSeq" id="WP_250927509.1">
    <property type="nucleotide sequence ID" value="NZ_JAMQBK010000014.1"/>
</dbReference>
<evidence type="ECO:0000256" key="4">
    <source>
        <dbReference type="SAM" id="SignalP"/>
    </source>
</evidence>
<reference evidence="6 7" key="1">
    <citation type="journal article" date="2022" name="Syst. Appl. Microbiol.">
        <title>Rhodopirellula aestuarii sp. nov., a novel member of the genus Rhodopirellula isolated from brackish sediments collected in the Tagus River estuary, Portugal.</title>
        <authorList>
            <person name="Vitorino I.R."/>
            <person name="Klimek D."/>
            <person name="Calusinska M."/>
            <person name="Lobo-da-Cunha A."/>
            <person name="Vasconcelos V."/>
            <person name="Lage O.M."/>
        </authorList>
    </citation>
    <scope>NUCLEOTIDE SEQUENCE [LARGE SCALE GENOMIC DNA]</scope>
    <source>
        <strain evidence="6 7">ICT_H3.1</strain>
    </source>
</reference>
<feature type="compositionally biased region" description="Basic residues" evidence="3">
    <location>
        <begin position="512"/>
        <end position="521"/>
    </location>
</feature>
<gene>
    <name evidence="6" type="ORF">NB063_04300</name>
</gene>
<dbReference type="Proteomes" id="UP001202961">
    <property type="component" value="Unassembled WGS sequence"/>
</dbReference>
<feature type="domain" description="Sulfatase N-terminal" evidence="5">
    <location>
        <begin position="34"/>
        <end position="364"/>
    </location>
</feature>
<evidence type="ECO:0000259" key="5">
    <source>
        <dbReference type="Pfam" id="PF00884"/>
    </source>
</evidence>
<evidence type="ECO:0000256" key="2">
    <source>
        <dbReference type="ARBA" id="ARBA00022801"/>
    </source>
</evidence>
<name>A0ABT0TZ11_9BACT</name>
<comment type="caution">
    <text evidence="6">The sequence shown here is derived from an EMBL/GenBank/DDBJ whole genome shotgun (WGS) entry which is preliminary data.</text>
</comment>
<dbReference type="CDD" id="cd16031">
    <property type="entry name" value="G6S_like"/>
    <property type="match status" value="1"/>
</dbReference>
<dbReference type="Gene3D" id="3.40.720.10">
    <property type="entry name" value="Alkaline Phosphatase, subunit A"/>
    <property type="match status" value="1"/>
</dbReference>
<dbReference type="InterPro" id="IPR050738">
    <property type="entry name" value="Sulfatase"/>
</dbReference>
<feature type="chain" id="PRO_5045562272" evidence="4">
    <location>
        <begin position="27"/>
        <end position="521"/>
    </location>
</feature>
<dbReference type="SUPFAM" id="SSF53649">
    <property type="entry name" value="Alkaline phosphatase-like"/>
    <property type="match status" value="1"/>
</dbReference>
<keyword evidence="7" id="KW-1185">Reference proteome</keyword>
<organism evidence="6 7">
    <name type="scientific">Aporhodopirellula aestuarii</name>
    <dbReference type="NCBI Taxonomy" id="2950107"/>
    <lineage>
        <taxon>Bacteria</taxon>
        <taxon>Pseudomonadati</taxon>
        <taxon>Planctomycetota</taxon>
        <taxon>Planctomycetia</taxon>
        <taxon>Pirellulales</taxon>
        <taxon>Pirellulaceae</taxon>
        <taxon>Aporhodopirellula</taxon>
    </lineage>
</organism>
<dbReference type="InterPro" id="IPR000917">
    <property type="entry name" value="Sulfatase_N"/>
</dbReference>
<dbReference type="PANTHER" id="PTHR42693">
    <property type="entry name" value="ARYLSULFATASE FAMILY MEMBER"/>
    <property type="match status" value="1"/>
</dbReference>
<keyword evidence="2" id="KW-0378">Hydrolase</keyword>
<evidence type="ECO:0000313" key="7">
    <source>
        <dbReference type="Proteomes" id="UP001202961"/>
    </source>
</evidence>
<dbReference type="InterPro" id="IPR017850">
    <property type="entry name" value="Alkaline_phosphatase_core_sf"/>
</dbReference>
<evidence type="ECO:0000313" key="6">
    <source>
        <dbReference type="EMBL" id="MCM2369838.1"/>
    </source>
</evidence>
<keyword evidence="4" id="KW-0732">Signal</keyword>
<evidence type="ECO:0000256" key="3">
    <source>
        <dbReference type="SAM" id="MobiDB-lite"/>
    </source>
</evidence>